<dbReference type="InterPro" id="IPR052067">
    <property type="entry name" value="Metal_resp_HTH_trans_reg"/>
</dbReference>
<evidence type="ECO:0000256" key="2">
    <source>
        <dbReference type="ARBA" id="ARBA00023125"/>
    </source>
</evidence>
<dbReference type="GO" id="GO:0003700">
    <property type="term" value="F:DNA-binding transcription factor activity"/>
    <property type="evidence" value="ECO:0007669"/>
    <property type="project" value="InterPro"/>
</dbReference>
<dbReference type="eggNOG" id="COG1846">
    <property type="taxonomic scope" value="Bacteria"/>
</dbReference>
<dbReference type="SUPFAM" id="SSF46785">
    <property type="entry name" value="Winged helix' DNA-binding domain"/>
    <property type="match status" value="1"/>
</dbReference>
<dbReference type="InterPro" id="IPR011991">
    <property type="entry name" value="ArsR-like_HTH"/>
</dbReference>
<dbReference type="EMBL" id="CP001720">
    <property type="protein sequence ID" value="ACV63350.1"/>
    <property type="molecule type" value="Genomic_DNA"/>
</dbReference>
<keyword evidence="3" id="KW-0804">Transcription</keyword>
<evidence type="ECO:0000313" key="6">
    <source>
        <dbReference type="Proteomes" id="UP000002217"/>
    </source>
</evidence>
<reference evidence="5 6" key="1">
    <citation type="journal article" date="2009" name="Stand. Genomic Sci.">
        <title>Complete genome sequence of Desulfotomaculum acetoxidans type strain (5575).</title>
        <authorList>
            <person name="Spring S."/>
            <person name="Lapidus A."/>
            <person name="Schroder M."/>
            <person name="Gleim D."/>
            <person name="Sims D."/>
            <person name="Meincke L."/>
            <person name="Glavina Del Rio T."/>
            <person name="Tice H."/>
            <person name="Copeland A."/>
            <person name="Cheng J.F."/>
            <person name="Lucas S."/>
            <person name="Chen F."/>
            <person name="Nolan M."/>
            <person name="Bruce D."/>
            <person name="Goodwin L."/>
            <person name="Pitluck S."/>
            <person name="Ivanova N."/>
            <person name="Mavromatis K."/>
            <person name="Mikhailova N."/>
            <person name="Pati A."/>
            <person name="Chen A."/>
            <person name="Palaniappan K."/>
            <person name="Land M."/>
            <person name="Hauser L."/>
            <person name="Chang Y.J."/>
            <person name="Jeffries C.D."/>
            <person name="Chain P."/>
            <person name="Saunders E."/>
            <person name="Brettin T."/>
            <person name="Detter J.C."/>
            <person name="Goker M."/>
            <person name="Bristow J."/>
            <person name="Eisen J.A."/>
            <person name="Markowitz V."/>
            <person name="Hugenholtz P."/>
            <person name="Kyrpides N.C."/>
            <person name="Klenk H.P."/>
            <person name="Han C."/>
        </authorList>
    </citation>
    <scope>NUCLEOTIDE SEQUENCE [LARGE SCALE GENOMIC DNA]</scope>
    <source>
        <strain evidence="6">ATCC 49208 / DSM 771 / VKM B-1644</strain>
    </source>
</reference>
<keyword evidence="2" id="KW-0238">DNA-binding</keyword>
<dbReference type="GO" id="GO:0003677">
    <property type="term" value="F:DNA binding"/>
    <property type="evidence" value="ECO:0007669"/>
    <property type="project" value="UniProtKB-KW"/>
</dbReference>
<keyword evidence="1" id="KW-0805">Transcription regulation</keyword>
<name>C8W0U5_DESAS</name>
<dbReference type="PROSITE" id="PS50995">
    <property type="entry name" value="HTH_MARR_2"/>
    <property type="match status" value="1"/>
</dbReference>
<dbReference type="RefSeq" id="WP_015758045.1">
    <property type="nucleotide sequence ID" value="NC_013216.1"/>
</dbReference>
<dbReference type="Gene3D" id="1.10.10.10">
    <property type="entry name" value="Winged helix-like DNA-binding domain superfamily/Winged helix DNA-binding domain"/>
    <property type="match status" value="1"/>
</dbReference>
<evidence type="ECO:0000256" key="1">
    <source>
        <dbReference type="ARBA" id="ARBA00023015"/>
    </source>
</evidence>
<evidence type="ECO:0000259" key="4">
    <source>
        <dbReference type="PROSITE" id="PS50995"/>
    </source>
</evidence>
<organism evidence="5 6">
    <name type="scientific">Desulfofarcimen acetoxidans (strain ATCC 49208 / DSM 771 / KCTC 5769 / VKM B-1644 / 5575)</name>
    <name type="common">Desulfotomaculum acetoxidans</name>
    <dbReference type="NCBI Taxonomy" id="485916"/>
    <lineage>
        <taxon>Bacteria</taxon>
        <taxon>Bacillati</taxon>
        <taxon>Bacillota</taxon>
        <taxon>Clostridia</taxon>
        <taxon>Eubacteriales</taxon>
        <taxon>Peptococcaceae</taxon>
        <taxon>Desulfofarcimen</taxon>
    </lineage>
</organism>
<dbReference type="STRING" id="485916.Dtox_2550"/>
<keyword evidence="6" id="KW-1185">Reference proteome</keyword>
<dbReference type="PANTHER" id="PTHR35790:SF4">
    <property type="entry name" value="HTH-TYPE TRANSCRIPTIONAL REGULATOR PCHR"/>
    <property type="match status" value="1"/>
</dbReference>
<evidence type="ECO:0000256" key="3">
    <source>
        <dbReference type="ARBA" id="ARBA00023163"/>
    </source>
</evidence>
<dbReference type="HOGENOM" id="CLU_083287_11_2_9"/>
<dbReference type="KEGG" id="dae:Dtox_2550"/>
<evidence type="ECO:0000313" key="5">
    <source>
        <dbReference type="EMBL" id="ACV63350.1"/>
    </source>
</evidence>
<proteinExistence type="predicted"/>
<dbReference type="SMART" id="SM00347">
    <property type="entry name" value="HTH_MARR"/>
    <property type="match status" value="1"/>
</dbReference>
<dbReference type="Pfam" id="PF01047">
    <property type="entry name" value="MarR"/>
    <property type="match status" value="1"/>
</dbReference>
<dbReference type="SMR" id="C8W0U5"/>
<feature type="domain" description="HTH marR-type" evidence="4">
    <location>
        <begin position="1"/>
        <end position="138"/>
    </location>
</feature>
<dbReference type="Proteomes" id="UP000002217">
    <property type="component" value="Chromosome"/>
</dbReference>
<sequence>MNIAMQIVNSIIKIQENIFPHGWEVTFDDVNLAEVHCIDRIGTIEYANVTKIANEMEMTRGAISKICKKLLSKRLVESYQRPDNNKEIYYRLTEGGQHVYNEHQKLHSQARQEKLSLINTYSEYEQSIILCFLNDINRLYNKTSAKEKNDKD</sequence>
<dbReference type="InterPro" id="IPR036388">
    <property type="entry name" value="WH-like_DNA-bd_sf"/>
</dbReference>
<dbReference type="InterPro" id="IPR000835">
    <property type="entry name" value="HTH_MarR-typ"/>
</dbReference>
<dbReference type="InterPro" id="IPR036390">
    <property type="entry name" value="WH_DNA-bd_sf"/>
</dbReference>
<dbReference type="CDD" id="cd00090">
    <property type="entry name" value="HTH_ARSR"/>
    <property type="match status" value="1"/>
</dbReference>
<dbReference type="AlphaFoldDB" id="C8W0U5"/>
<accession>C8W0U5</accession>
<gene>
    <name evidence="5" type="ordered locus">Dtox_2550</name>
</gene>
<dbReference type="OrthoDB" id="5358347at2"/>
<protein>
    <submittedName>
        <fullName evidence="5">Transcriptional regulator, MarR family</fullName>
    </submittedName>
</protein>
<dbReference type="PANTHER" id="PTHR35790">
    <property type="entry name" value="HTH-TYPE TRANSCRIPTIONAL REGULATOR PCHR"/>
    <property type="match status" value="1"/>
</dbReference>